<proteinExistence type="predicted"/>
<gene>
    <name evidence="2" type="ORF">PPERSA_01623</name>
</gene>
<feature type="transmembrane region" description="Helical" evidence="1">
    <location>
        <begin position="57"/>
        <end position="76"/>
    </location>
</feature>
<dbReference type="AlphaFoldDB" id="A0A0V0QHM8"/>
<comment type="caution">
    <text evidence="2">The sequence shown here is derived from an EMBL/GenBank/DDBJ whole genome shotgun (WGS) entry which is preliminary data.</text>
</comment>
<evidence type="ECO:0000256" key="1">
    <source>
        <dbReference type="SAM" id="Phobius"/>
    </source>
</evidence>
<evidence type="ECO:0000313" key="3">
    <source>
        <dbReference type="Proteomes" id="UP000054937"/>
    </source>
</evidence>
<keyword evidence="1" id="KW-0812">Transmembrane</keyword>
<protein>
    <submittedName>
        <fullName evidence="2">Uncharacterized protein</fullName>
    </submittedName>
</protein>
<dbReference type="EMBL" id="LDAU01000166">
    <property type="protein sequence ID" value="KRX01753.1"/>
    <property type="molecule type" value="Genomic_DNA"/>
</dbReference>
<dbReference type="Proteomes" id="UP000054937">
    <property type="component" value="Unassembled WGS sequence"/>
</dbReference>
<organism evidence="2 3">
    <name type="scientific">Pseudocohnilembus persalinus</name>
    <name type="common">Ciliate</name>
    <dbReference type="NCBI Taxonomy" id="266149"/>
    <lineage>
        <taxon>Eukaryota</taxon>
        <taxon>Sar</taxon>
        <taxon>Alveolata</taxon>
        <taxon>Ciliophora</taxon>
        <taxon>Intramacronucleata</taxon>
        <taxon>Oligohymenophorea</taxon>
        <taxon>Scuticociliatia</taxon>
        <taxon>Philasterida</taxon>
        <taxon>Pseudocohnilembidae</taxon>
        <taxon>Pseudocohnilembus</taxon>
    </lineage>
</organism>
<keyword evidence="3" id="KW-1185">Reference proteome</keyword>
<accession>A0A0V0QHM8</accession>
<evidence type="ECO:0000313" key="2">
    <source>
        <dbReference type="EMBL" id="KRX01753.1"/>
    </source>
</evidence>
<reference evidence="2 3" key="1">
    <citation type="journal article" date="2015" name="Sci. Rep.">
        <title>Genome of the facultative scuticociliatosis pathogen Pseudocohnilembus persalinus provides insight into its virulence through horizontal gene transfer.</title>
        <authorList>
            <person name="Xiong J."/>
            <person name="Wang G."/>
            <person name="Cheng J."/>
            <person name="Tian M."/>
            <person name="Pan X."/>
            <person name="Warren A."/>
            <person name="Jiang C."/>
            <person name="Yuan D."/>
            <person name="Miao W."/>
        </authorList>
    </citation>
    <scope>NUCLEOTIDE SEQUENCE [LARGE SCALE GENOMIC DNA]</scope>
    <source>
        <strain evidence="2">36N120E</strain>
    </source>
</reference>
<dbReference type="OMA" id="IQHPSIY"/>
<sequence>MQKNILKALNLKLSPSHLSQKLKHKFCYNNFEYYIPTKKLLFSNGRLKVFNYTQYNGVKYGCLALTSILALITYKCAQKIYHIKERNIIGIIFYTSIFFLTAPRLPGLPSTFSKIISHIHLNRDGKTVQIGFSKYGIIPTEQKIDIASIAKPTADPSLMIHFGFPILLNGEMYFLPKDNEDMDTEILPAIMNGCYIDVGESEEEISI</sequence>
<dbReference type="InParanoid" id="A0A0V0QHM8"/>
<keyword evidence="1" id="KW-1133">Transmembrane helix</keyword>
<keyword evidence="1" id="KW-0472">Membrane</keyword>
<name>A0A0V0QHM8_PSEPJ</name>
<feature type="transmembrane region" description="Helical" evidence="1">
    <location>
        <begin position="88"/>
        <end position="105"/>
    </location>
</feature>